<evidence type="ECO:0000256" key="1">
    <source>
        <dbReference type="SAM" id="Coils"/>
    </source>
</evidence>
<gene>
    <name evidence="2" type="ORF">DW811_14070</name>
</gene>
<accession>A0A414D4T2</accession>
<dbReference type="Proteomes" id="UP000284794">
    <property type="component" value="Unassembled WGS sequence"/>
</dbReference>
<evidence type="ECO:0000313" key="3">
    <source>
        <dbReference type="Proteomes" id="UP000284794"/>
    </source>
</evidence>
<dbReference type="EMBL" id="QSIS01000028">
    <property type="protein sequence ID" value="RHD04586.1"/>
    <property type="molecule type" value="Genomic_DNA"/>
</dbReference>
<proteinExistence type="predicted"/>
<protein>
    <submittedName>
        <fullName evidence="2">Uncharacterized protein</fullName>
    </submittedName>
</protein>
<sequence length="478" mass="55229">MSGPKLMHITNDPKVIERINNRLNTIGKQNYFSIQIQSINTDIQNEISWVENYVTETINKTVIQQDKTEYLHNSLLNIQNNYLAKLNSLLLSKAIIDENSSAEINNIIVSIIKELPRVKRELMRDILDKIDLIKKNLQKEEYEKQLKIQKEKINEYNNEESAAENRSKTIRTKIYDSIAYNDDVKNDVENDNLSSEEQVLLNTIREGVSELKKMDILTHEDEKYIKMILEDLDNIDNEEKYSVSARKNILVSMATYYNILEKNISNSLSDAILNDAKKKQMSVQYQFLCDYLEIEPQKNIDNIKEDKLENIINDLTSKASDKAYRMYVEDTIGNIMKEYGYDSVASYNVGEDKKNTRIVFSNNDINICSSVSKDAVMIQVVGIGEDQPTKEEIHKQVEQQGALCSLYPQIKEKMEENNIHIINEDCAPISEDSVMNISISKMPSKRKKKSYNTGFGRNADTSRGFYEQYGRKVMHIDS</sequence>
<feature type="coiled-coil region" evidence="1">
    <location>
        <begin position="132"/>
        <end position="173"/>
    </location>
</feature>
<organism evidence="2 3">
    <name type="scientific">Lachnospira eligens</name>
    <dbReference type="NCBI Taxonomy" id="39485"/>
    <lineage>
        <taxon>Bacteria</taxon>
        <taxon>Bacillati</taxon>
        <taxon>Bacillota</taxon>
        <taxon>Clostridia</taxon>
        <taxon>Lachnospirales</taxon>
        <taxon>Lachnospiraceae</taxon>
        <taxon>Lachnospira</taxon>
    </lineage>
</organism>
<evidence type="ECO:0000313" key="2">
    <source>
        <dbReference type="EMBL" id="RHD04586.1"/>
    </source>
</evidence>
<dbReference type="AlphaFoldDB" id="A0A414D4T2"/>
<keyword evidence="1" id="KW-0175">Coiled coil</keyword>
<comment type="caution">
    <text evidence="2">The sequence shown here is derived from an EMBL/GenBank/DDBJ whole genome shotgun (WGS) entry which is preliminary data.</text>
</comment>
<name>A0A414D4T2_9FIRM</name>
<dbReference type="RefSeq" id="WP_118149251.1">
    <property type="nucleotide sequence ID" value="NZ_QSEM01000008.1"/>
</dbReference>
<reference evidence="2 3" key="1">
    <citation type="submission" date="2018-08" db="EMBL/GenBank/DDBJ databases">
        <title>A genome reference for cultivated species of the human gut microbiota.</title>
        <authorList>
            <person name="Zou Y."/>
            <person name="Xue W."/>
            <person name="Luo G."/>
        </authorList>
    </citation>
    <scope>NUCLEOTIDE SEQUENCE [LARGE SCALE GENOMIC DNA]</scope>
    <source>
        <strain evidence="2 3">AM32-2AC</strain>
    </source>
</reference>